<dbReference type="Proteomes" id="UP000276888">
    <property type="component" value="Chromosome"/>
</dbReference>
<evidence type="ECO:0000256" key="5">
    <source>
        <dbReference type="ARBA" id="ARBA00023136"/>
    </source>
</evidence>
<dbReference type="GO" id="GO:0016757">
    <property type="term" value="F:glycosyltransferase activity"/>
    <property type="evidence" value="ECO:0007669"/>
    <property type="project" value="UniProtKB-KW"/>
</dbReference>
<evidence type="ECO:0000256" key="1">
    <source>
        <dbReference type="ARBA" id="ARBA00004236"/>
    </source>
</evidence>
<feature type="domain" description="Glycosyltransferase 2-like" evidence="10">
    <location>
        <begin position="8"/>
        <end position="140"/>
    </location>
</feature>
<evidence type="ECO:0000256" key="6">
    <source>
        <dbReference type="ARBA" id="ARBA00037281"/>
    </source>
</evidence>
<reference evidence="11 12" key="1">
    <citation type="submission" date="2018-08" db="EMBL/GenBank/DDBJ databases">
        <title>Microbacterium lemovicicum sp. nov., a bacterium isolated from a natural uranium-rich soil.</title>
        <authorList>
            <person name="ORTET P."/>
        </authorList>
    </citation>
    <scope>NUCLEOTIDE SEQUENCE [LARGE SCALE GENOMIC DNA]</scope>
    <source>
        <strain evidence="11 12">Viu22</strain>
    </source>
</reference>
<evidence type="ECO:0000259" key="10">
    <source>
        <dbReference type="Pfam" id="PF00535"/>
    </source>
</evidence>
<comment type="similarity">
    <text evidence="8">Belongs to the glycosyltransferase 2 family. CrtQ subfamily.</text>
</comment>
<evidence type="ECO:0000256" key="9">
    <source>
        <dbReference type="ARBA" id="ARBA00040345"/>
    </source>
</evidence>
<evidence type="ECO:0000256" key="3">
    <source>
        <dbReference type="ARBA" id="ARBA00022676"/>
    </source>
</evidence>
<name>A0A3Q9J2V6_9MICO</name>
<evidence type="ECO:0000313" key="11">
    <source>
        <dbReference type="EMBL" id="AZS37263.1"/>
    </source>
</evidence>
<evidence type="ECO:0000256" key="8">
    <source>
        <dbReference type="ARBA" id="ARBA00038120"/>
    </source>
</evidence>
<dbReference type="RefSeq" id="WP_127095845.1">
    <property type="nucleotide sequence ID" value="NZ_CP031423.1"/>
</dbReference>
<dbReference type="GO" id="GO:0005886">
    <property type="term" value="C:plasma membrane"/>
    <property type="evidence" value="ECO:0007669"/>
    <property type="project" value="UniProtKB-SubCell"/>
</dbReference>
<dbReference type="KEGG" id="mlv:CVS47_01897"/>
<keyword evidence="5" id="KW-0472">Membrane</keyword>
<comment type="function">
    <text evidence="6">Catalyzes the glycosylation of 4,4'-diaponeurosporenoate, i.e. the esterification of glucose at the C1'' position with the carboxyl group of 4,4'-diaponeurosporenic acid, to form glycosyl-4,4'-diaponeurosporenoate. This is a step in the biosynthesis of staphyloxanthin, an orange pigment present in most staphylococci strains.</text>
</comment>
<evidence type="ECO:0000313" key="12">
    <source>
        <dbReference type="Proteomes" id="UP000276888"/>
    </source>
</evidence>
<dbReference type="Gene3D" id="3.90.550.10">
    <property type="entry name" value="Spore Coat Polysaccharide Biosynthesis Protein SpsA, Chain A"/>
    <property type="match status" value="1"/>
</dbReference>
<comment type="pathway">
    <text evidence="7">Carotenoid biosynthesis; staphyloxanthin biosynthesis; staphyloxanthin from farnesyl diphosphate: step 4/5.</text>
</comment>
<evidence type="ECO:0000256" key="4">
    <source>
        <dbReference type="ARBA" id="ARBA00022679"/>
    </source>
</evidence>
<keyword evidence="3" id="KW-0328">Glycosyltransferase</keyword>
<dbReference type="Pfam" id="PF00535">
    <property type="entry name" value="Glycos_transf_2"/>
    <property type="match status" value="1"/>
</dbReference>
<sequence length="252" mass="26189">MTPTRTAVIVPVHDEEELLGDCLASILVAAAAVPVPVEIVVALDACSDGSARIATATGVRTVELAAGLVGAARRAGTARALELLDGDPSHLWLAHTDADSIVPPHWLAHQLALRDAGAGLVLGTVRPDFRGLSARHAAHWTATHPRGRPAGNVHGANLGLRADVYLAAGGFPAVAEHEDVELVARARSVDATVVVSDEAEVLTSARFTGRTPGGYAAFLRALAADLTDEVSDDDLVDQRSARLSPATRKLVL</sequence>
<proteinExistence type="inferred from homology"/>
<dbReference type="SUPFAM" id="SSF53448">
    <property type="entry name" value="Nucleotide-diphospho-sugar transferases"/>
    <property type="match status" value="1"/>
</dbReference>
<evidence type="ECO:0000256" key="7">
    <source>
        <dbReference type="ARBA" id="ARBA00037904"/>
    </source>
</evidence>
<dbReference type="EMBL" id="CP031423">
    <property type="protein sequence ID" value="AZS37263.1"/>
    <property type="molecule type" value="Genomic_DNA"/>
</dbReference>
<dbReference type="InterPro" id="IPR029044">
    <property type="entry name" value="Nucleotide-diphossugar_trans"/>
</dbReference>
<dbReference type="PANTHER" id="PTHR43646:SF2">
    <property type="entry name" value="GLYCOSYLTRANSFERASE 2-LIKE DOMAIN-CONTAINING PROTEIN"/>
    <property type="match status" value="1"/>
</dbReference>
<keyword evidence="4" id="KW-0808">Transferase</keyword>
<gene>
    <name evidence="11" type="ORF">CVS47_01897</name>
</gene>
<protein>
    <recommendedName>
        <fullName evidence="9">4,4'-diaponeurosporenoate glycosyltransferase</fullName>
    </recommendedName>
</protein>
<dbReference type="OrthoDB" id="9777873at2"/>
<comment type="subcellular location">
    <subcellularLocation>
        <location evidence="1">Cell membrane</location>
    </subcellularLocation>
</comment>
<accession>A0A3Q9J2V6</accession>
<keyword evidence="2" id="KW-1003">Cell membrane</keyword>
<dbReference type="InterPro" id="IPR001173">
    <property type="entry name" value="Glyco_trans_2-like"/>
</dbReference>
<organism evidence="11 12">
    <name type="scientific">Microbacterium lemovicicum</name>
    <dbReference type="NCBI Taxonomy" id="1072463"/>
    <lineage>
        <taxon>Bacteria</taxon>
        <taxon>Bacillati</taxon>
        <taxon>Actinomycetota</taxon>
        <taxon>Actinomycetes</taxon>
        <taxon>Micrococcales</taxon>
        <taxon>Microbacteriaceae</taxon>
        <taxon>Microbacterium</taxon>
    </lineage>
</organism>
<dbReference type="PANTHER" id="PTHR43646">
    <property type="entry name" value="GLYCOSYLTRANSFERASE"/>
    <property type="match status" value="1"/>
</dbReference>
<dbReference type="AlphaFoldDB" id="A0A3Q9J2V6"/>
<keyword evidence="12" id="KW-1185">Reference proteome</keyword>
<evidence type="ECO:0000256" key="2">
    <source>
        <dbReference type="ARBA" id="ARBA00022475"/>
    </source>
</evidence>